<dbReference type="InterPro" id="IPR013783">
    <property type="entry name" value="Ig-like_fold"/>
</dbReference>
<evidence type="ECO:0000256" key="1">
    <source>
        <dbReference type="ARBA" id="ARBA00007664"/>
    </source>
</evidence>
<keyword evidence="2" id="KW-0645">Protease</keyword>
<evidence type="ECO:0000256" key="5">
    <source>
        <dbReference type="ARBA" id="ARBA00023157"/>
    </source>
</evidence>
<protein>
    <submittedName>
        <fullName evidence="7">Ig domain-containing protein</fullName>
    </submittedName>
</protein>
<dbReference type="InterPro" id="IPR018114">
    <property type="entry name" value="TRYPSIN_HIS"/>
</dbReference>
<comment type="similarity">
    <text evidence="1">Belongs to the peptidase S1 family.</text>
</comment>
<evidence type="ECO:0000256" key="2">
    <source>
        <dbReference type="ARBA" id="ARBA00022670"/>
    </source>
</evidence>
<dbReference type="SUPFAM" id="SSF49313">
    <property type="entry name" value="Cadherin-like"/>
    <property type="match status" value="2"/>
</dbReference>
<dbReference type="Gene3D" id="2.60.40.10">
    <property type="entry name" value="Immunoglobulins"/>
    <property type="match status" value="2"/>
</dbReference>
<dbReference type="PROSITE" id="PS00134">
    <property type="entry name" value="TRYPSIN_HIS"/>
    <property type="match status" value="1"/>
</dbReference>
<dbReference type="InterPro" id="IPR001316">
    <property type="entry name" value="Pept_S1A_streptogrisin"/>
</dbReference>
<dbReference type="InterPro" id="IPR035070">
    <property type="entry name" value="Streptogrisin_prodomain"/>
</dbReference>
<dbReference type="InterPro" id="IPR015919">
    <property type="entry name" value="Cadherin-like_sf"/>
</dbReference>
<sequence>MIRAATSRPRWVRLRPLLAGAAATIALGSLAVAPAGASQNDGPQPVPTPLLAAMQKDMHLTAAQAQSRLAHENSARRIATALDGSLGRKVTSMWFDAGTGRLHVAVTTAADALTAEQAGAEAFRVPYTRSGLDAVARTVGVQARGVPGVVGWGIGARTSRVEVIVDRNRSTAATDAFVRRISELGDRVLVTRTSDAPVQQQGNVVGGEKWTPGSESPCSVGFSVNAAGGAKGFLTAGHCTNDVDQPAYGKDGSRLGTSNAGGTHSINAREGDFGLVSVDQPGWNVAPTVSGYGSGDVTVTGSADGLVGQTVCRSGQTSGWHCGEITKVNQTVDYGSVVIDGLSWTNTCSAGGDSGGSYVTATGGKAVGVHSGGGSVVCGQSGETNTIFQPVNEALQKWSLTLATSAPQPGDVTVAAVGAQSSTVGQKVTLGNTAQGGTAPYTWSATGLPAGLSIDSGTGTVSGATSTAGAGQVTVTATDAAGKSGSTTFTWTVGDSGGGTLSMTNPGGQTVYTGRPFTLALKATGGTGARTFNATGLPAGLSVNRTTGVIAGTPTTWGLANSRVTVTDGAGKSASVSITWSVFS</sequence>
<dbReference type="EMBL" id="JAFLRJ010000172">
    <property type="protein sequence ID" value="MBO0513906.1"/>
    <property type="molecule type" value="Genomic_DNA"/>
</dbReference>
<dbReference type="RefSeq" id="WP_206963321.1">
    <property type="nucleotide sequence ID" value="NZ_BAAAJJ010000016.1"/>
</dbReference>
<keyword evidence="4" id="KW-0720">Serine protease</keyword>
<dbReference type="GO" id="GO:0006508">
    <property type="term" value="P:proteolysis"/>
    <property type="evidence" value="ECO:0007669"/>
    <property type="project" value="UniProtKB-KW"/>
</dbReference>
<dbReference type="PROSITE" id="PS00135">
    <property type="entry name" value="TRYPSIN_SER"/>
    <property type="match status" value="1"/>
</dbReference>
<dbReference type="InterPro" id="IPR009003">
    <property type="entry name" value="Peptidase_S1_PA"/>
</dbReference>
<dbReference type="GO" id="GO:0005509">
    <property type="term" value="F:calcium ion binding"/>
    <property type="evidence" value="ECO:0007669"/>
    <property type="project" value="InterPro"/>
</dbReference>
<dbReference type="PRINTS" id="PR00861">
    <property type="entry name" value="ALYTICPTASE"/>
</dbReference>
<evidence type="ECO:0000313" key="8">
    <source>
        <dbReference type="Proteomes" id="UP000664167"/>
    </source>
</evidence>
<feature type="signal peptide" evidence="6">
    <location>
        <begin position="1"/>
        <end position="31"/>
    </location>
</feature>
<dbReference type="AlphaFoldDB" id="A0A939F7C5"/>
<keyword evidence="6" id="KW-0732">Signal</keyword>
<dbReference type="InterPro" id="IPR043504">
    <property type="entry name" value="Peptidase_S1_PA_chymotrypsin"/>
</dbReference>
<proteinExistence type="inferred from homology"/>
<reference evidence="7" key="1">
    <citation type="submission" date="2021-03" db="EMBL/GenBank/DDBJ databases">
        <title>Streptomyces poriferae sp. nov., a novel marine sponge-derived Actinobacteria species with anti-MRSA activity.</title>
        <authorList>
            <person name="Sandoval-Powers M."/>
            <person name="Kralova S."/>
            <person name="Nguyen G.-S."/>
            <person name="Fawwal D."/>
            <person name="Degnes K."/>
            <person name="Klinkenberg G."/>
            <person name="Sletta H."/>
            <person name="Wentzel A."/>
            <person name="Liles M.R."/>
        </authorList>
    </citation>
    <scope>NUCLEOTIDE SEQUENCE</scope>
    <source>
        <strain evidence="7">DSM 41794</strain>
    </source>
</reference>
<organism evidence="7 8">
    <name type="scientific">Streptomyces beijiangensis</name>
    <dbReference type="NCBI Taxonomy" id="163361"/>
    <lineage>
        <taxon>Bacteria</taxon>
        <taxon>Bacillati</taxon>
        <taxon>Actinomycetota</taxon>
        <taxon>Actinomycetes</taxon>
        <taxon>Kitasatosporales</taxon>
        <taxon>Streptomycetaceae</taxon>
        <taxon>Streptomyces</taxon>
    </lineage>
</organism>
<evidence type="ECO:0000313" key="7">
    <source>
        <dbReference type="EMBL" id="MBO0513906.1"/>
    </source>
</evidence>
<dbReference type="GO" id="GO:0004252">
    <property type="term" value="F:serine-type endopeptidase activity"/>
    <property type="evidence" value="ECO:0007669"/>
    <property type="project" value="InterPro"/>
</dbReference>
<dbReference type="Gene3D" id="2.40.10.10">
    <property type="entry name" value="Trypsin-like serine proteases"/>
    <property type="match status" value="2"/>
</dbReference>
<comment type="caution">
    <text evidence="7">The sequence shown here is derived from an EMBL/GenBank/DDBJ whole genome shotgun (WGS) entry which is preliminary data.</text>
</comment>
<evidence type="ECO:0000256" key="6">
    <source>
        <dbReference type="SAM" id="SignalP"/>
    </source>
</evidence>
<evidence type="ECO:0000256" key="4">
    <source>
        <dbReference type="ARBA" id="ARBA00022825"/>
    </source>
</evidence>
<dbReference type="GO" id="GO:0005975">
    <property type="term" value="P:carbohydrate metabolic process"/>
    <property type="evidence" value="ECO:0007669"/>
    <property type="project" value="UniProtKB-ARBA"/>
</dbReference>
<dbReference type="Pfam" id="PF05345">
    <property type="entry name" value="He_PIG"/>
    <property type="match status" value="2"/>
</dbReference>
<keyword evidence="5" id="KW-1015">Disulfide bond</keyword>
<dbReference type="GO" id="GO:0016020">
    <property type="term" value="C:membrane"/>
    <property type="evidence" value="ECO:0007669"/>
    <property type="project" value="InterPro"/>
</dbReference>
<keyword evidence="3" id="KW-0378">Hydrolase</keyword>
<dbReference type="Gene3D" id="3.30.300.50">
    <property type="match status" value="1"/>
</dbReference>
<dbReference type="Proteomes" id="UP000664167">
    <property type="component" value="Unassembled WGS sequence"/>
</dbReference>
<dbReference type="SUPFAM" id="SSF50494">
    <property type="entry name" value="Trypsin-like serine proteases"/>
    <property type="match status" value="1"/>
</dbReference>
<keyword evidence="8" id="KW-1185">Reference proteome</keyword>
<evidence type="ECO:0000256" key="3">
    <source>
        <dbReference type="ARBA" id="ARBA00022801"/>
    </source>
</evidence>
<feature type="chain" id="PRO_5039586811" evidence="6">
    <location>
        <begin position="32"/>
        <end position="584"/>
    </location>
</feature>
<dbReference type="InterPro" id="IPR033116">
    <property type="entry name" value="TRYPSIN_SER"/>
</dbReference>
<dbReference type="CDD" id="cd21112">
    <property type="entry name" value="alphaLP-like"/>
    <property type="match status" value="1"/>
</dbReference>
<gene>
    <name evidence="7" type="ORF">J0695_19185</name>
</gene>
<accession>A0A939F7C5</accession>
<name>A0A939F7C5_9ACTN</name>